<accession>A0A482WNT2</accession>
<dbReference type="GO" id="GO:0016567">
    <property type="term" value="P:protein ubiquitination"/>
    <property type="evidence" value="ECO:0007669"/>
    <property type="project" value="UniProtKB-UniPathway"/>
</dbReference>
<protein>
    <recommendedName>
        <fullName evidence="7">E3 ubiquitin-protein ligase</fullName>
        <ecNumber evidence="7">2.3.2.26</ecNumber>
    </recommendedName>
</protein>
<dbReference type="InterPro" id="IPR001202">
    <property type="entry name" value="WW_dom"/>
</dbReference>
<dbReference type="EMBL" id="QKKF02030183">
    <property type="protein sequence ID" value="RZF34841.1"/>
    <property type="molecule type" value="Genomic_DNA"/>
</dbReference>
<organism evidence="14 15">
    <name type="scientific">Laodelphax striatellus</name>
    <name type="common">Small brown planthopper</name>
    <name type="synonym">Delphax striatella</name>
    <dbReference type="NCBI Taxonomy" id="195883"/>
    <lineage>
        <taxon>Eukaryota</taxon>
        <taxon>Metazoa</taxon>
        <taxon>Ecdysozoa</taxon>
        <taxon>Arthropoda</taxon>
        <taxon>Hexapoda</taxon>
        <taxon>Insecta</taxon>
        <taxon>Pterygota</taxon>
        <taxon>Neoptera</taxon>
        <taxon>Paraneoptera</taxon>
        <taxon>Hemiptera</taxon>
        <taxon>Auchenorrhyncha</taxon>
        <taxon>Fulgoroidea</taxon>
        <taxon>Delphacidae</taxon>
        <taxon>Criomorphinae</taxon>
        <taxon>Laodelphax</taxon>
    </lineage>
</organism>
<dbReference type="Pfam" id="PF00168">
    <property type="entry name" value="C2"/>
    <property type="match status" value="1"/>
</dbReference>
<evidence type="ECO:0000256" key="5">
    <source>
        <dbReference type="ARBA" id="ARBA00022786"/>
    </source>
</evidence>
<dbReference type="SMART" id="SM00119">
    <property type="entry name" value="HECTc"/>
    <property type="match status" value="1"/>
</dbReference>
<dbReference type="Pfam" id="PF00397">
    <property type="entry name" value="WW"/>
    <property type="match status" value="3"/>
</dbReference>
<evidence type="ECO:0000256" key="2">
    <source>
        <dbReference type="ARBA" id="ARBA00004906"/>
    </source>
</evidence>
<dbReference type="CDD" id="cd04021">
    <property type="entry name" value="C2_E3_ubiquitin_ligase"/>
    <property type="match status" value="1"/>
</dbReference>
<evidence type="ECO:0000259" key="12">
    <source>
        <dbReference type="PROSITE" id="PS50020"/>
    </source>
</evidence>
<keyword evidence="5 7" id="KW-0833">Ubl conjugation pathway</keyword>
<dbReference type="GO" id="GO:0045807">
    <property type="term" value="P:positive regulation of endocytosis"/>
    <property type="evidence" value="ECO:0007669"/>
    <property type="project" value="UniProtKB-ARBA"/>
</dbReference>
<dbReference type="InterPro" id="IPR035983">
    <property type="entry name" value="Hect_E3_ubiquitin_ligase"/>
</dbReference>
<evidence type="ECO:0000256" key="9">
    <source>
        <dbReference type="PROSITE-ProRule" id="PRU00104"/>
    </source>
</evidence>
<evidence type="ECO:0000256" key="4">
    <source>
        <dbReference type="ARBA" id="ARBA00022737"/>
    </source>
</evidence>
<feature type="domain" description="WW" evidence="12">
    <location>
        <begin position="308"/>
        <end position="341"/>
    </location>
</feature>
<keyword evidence="3 7" id="KW-0808">Transferase</keyword>
<dbReference type="GO" id="GO:0043161">
    <property type="term" value="P:proteasome-mediated ubiquitin-dependent protein catabolic process"/>
    <property type="evidence" value="ECO:0007669"/>
    <property type="project" value="TreeGrafter"/>
</dbReference>
<dbReference type="PROSITE" id="PS50004">
    <property type="entry name" value="C2"/>
    <property type="match status" value="1"/>
</dbReference>
<dbReference type="PIRSF" id="PIRSF001569">
    <property type="entry name" value="E3_ub_ligase_SMURF1"/>
    <property type="match status" value="1"/>
</dbReference>
<feature type="domain" description="WW" evidence="12">
    <location>
        <begin position="276"/>
        <end position="309"/>
    </location>
</feature>
<dbReference type="PANTHER" id="PTHR11254:SF429">
    <property type="entry name" value="E3 UBIQUITIN-PROTEIN LIGASE SU(DX)"/>
    <property type="match status" value="1"/>
</dbReference>
<dbReference type="GO" id="GO:0045746">
    <property type="term" value="P:negative regulation of Notch signaling pathway"/>
    <property type="evidence" value="ECO:0007669"/>
    <property type="project" value="UniProtKB-ARBA"/>
</dbReference>
<evidence type="ECO:0000256" key="10">
    <source>
        <dbReference type="SAM" id="MobiDB-lite"/>
    </source>
</evidence>
<dbReference type="GO" id="GO:0005737">
    <property type="term" value="C:cytoplasm"/>
    <property type="evidence" value="ECO:0007669"/>
    <property type="project" value="UniProtKB-ARBA"/>
</dbReference>
<dbReference type="InterPro" id="IPR024928">
    <property type="entry name" value="E3_ub_ligase_SMURF1"/>
</dbReference>
<dbReference type="PANTHER" id="PTHR11254">
    <property type="entry name" value="HECT DOMAIN UBIQUITIN-PROTEIN LIGASE"/>
    <property type="match status" value="1"/>
</dbReference>
<evidence type="ECO:0000256" key="1">
    <source>
        <dbReference type="ARBA" id="ARBA00000885"/>
    </source>
</evidence>
<comment type="pathway">
    <text evidence="2 7">Protein modification; protein ubiquitination.</text>
</comment>
<feature type="domain" description="C2" evidence="11">
    <location>
        <begin position="3"/>
        <end position="120"/>
    </location>
</feature>
<dbReference type="GO" id="GO:0061630">
    <property type="term" value="F:ubiquitin protein ligase activity"/>
    <property type="evidence" value="ECO:0007669"/>
    <property type="project" value="UniProtKB-EC"/>
</dbReference>
<dbReference type="GO" id="GO:0031623">
    <property type="term" value="P:receptor internalization"/>
    <property type="evidence" value="ECO:0007669"/>
    <property type="project" value="UniProtKB-ARBA"/>
</dbReference>
<evidence type="ECO:0000256" key="7">
    <source>
        <dbReference type="PIRNR" id="PIRNR001569"/>
    </source>
</evidence>
<keyword evidence="15" id="KW-1185">Reference proteome</keyword>
<evidence type="ECO:0000259" key="13">
    <source>
        <dbReference type="PROSITE" id="PS50237"/>
    </source>
</evidence>
<dbReference type="GO" id="GO:0007219">
    <property type="term" value="P:Notch signaling pathway"/>
    <property type="evidence" value="ECO:0007669"/>
    <property type="project" value="UniProtKB-KW"/>
</dbReference>
<dbReference type="InterPro" id="IPR035892">
    <property type="entry name" value="C2_domain_sf"/>
</dbReference>
<feature type="compositionally biased region" description="Low complexity" evidence="10">
    <location>
        <begin position="233"/>
        <end position="243"/>
    </location>
</feature>
<dbReference type="Pfam" id="PF00632">
    <property type="entry name" value="HECT"/>
    <property type="match status" value="1"/>
</dbReference>
<dbReference type="FunFam" id="3.90.1750.10:FF:000026">
    <property type="entry name" value="E3 ubiquitin-protein ligase HACE1"/>
    <property type="match status" value="1"/>
</dbReference>
<keyword evidence="6" id="KW-0914">Notch signaling pathway</keyword>
<dbReference type="PROSITE" id="PS50237">
    <property type="entry name" value="HECT"/>
    <property type="match status" value="1"/>
</dbReference>
<dbReference type="PROSITE" id="PS01159">
    <property type="entry name" value="WW_DOMAIN_1"/>
    <property type="match status" value="3"/>
</dbReference>
<dbReference type="AlphaFoldDB" id="A0A482WNT2"/>
<evidence type="ECO:0000259" key="11">
    <source>
        <dbReference type="PROSITE" id="PS50004"/>
    </source>
</evidence>
<dbReference type="InterPro" id="IPR000569">
    <property type="entry name" value="HECT_dom"/>
</dbReference>
<dbReference type="SMR" id="A0A482WNT2"/>
<name>A0A482WNT2_LAOST</name>
<dbReference type="SUPFAM" id="SSF51045">
    <property type="entry name" value="WW domain"/>
    <property type="match status" value="3"/>
</dbReference>
<dbReference type="InParanoid" id="A0A482WNT2"/>
<feature type="compositionally biased region" description="Pro residues" evidence="10">
    <location>
        <begin position="188"/>
        <end position="197"/>
    </location>
</feature>
<proteinExistence type="predicted"/>
<dbReference type="FunFam" id="2.20.70.10:FF:000005">
    <property type="entry name" value="E3 ubiquitin-protein ligase"/>
    <property type="match status" value="1"/>
</dbReference>
<feature type="region of interest" description="Disordered" evidence="10">
    <location>
        <begin position="172"/>
        <end position="260"/>
    </location>
</feature>
<dbReference type="SUPFAM" id="SSF56204">
    <property type="entry name" value="Hect, E3 ligase catalytic domain"/>
    <property type="match status" value="1"/>
</dbReference>
<dbReference type="Gene3D" id="3.30.2160.10">
    <property type="entry name" value="Hect, E3 ligase catalytic domain"/>
    <property type="match status" value="1"/>
</dbReference>
<gene>
    <name evidence="14" type="ORF">LSTR_LSTR013201</name>
</gene>
<evidence type="ECO:0000313" key="14">
    <source>
        <dbReference type="EMBL" id="RZF34841.1"/>
    </source>
</evidence>
<dbReference type="FunFam" id="3.30.2410.10:FF:000002">
    <property type="entry name" value="E3 ubiquitin-protein ligase HECW2"/>
    <property type="match status" value="1"/>
</dbReference>
<dbReference type="CDD" id="cd00078">
    <property type="entry name" value="HECTc"/>
    <property type="match status" value="1"/>
</dbReference>
<feature type="active site" description="Glycyl thioester intermediate" evidence="8 9">
    <location>
        <position position="838"/>
    </location>
</feature>
<dbReference type="GO" id="GO:0045879">
    <property type="term" value="P:negative regulation of smoothened signaling pathway"/>
    <property type="evidence" value="ECO:0007669"/>
    <property type="project" value="UniProtKB-ARBA"/>
</dbReference>
<dbReference type="SMART" id="SM00239">
    <property type="entry name" value="C2"/>
    <property type="match status" value="1"/>
</dbReference>
<evidence type="ECO:0000256" key="8">
    <source>
        <dbReference type="PIRSR" id="PIRSR001569-1"/>
    </source>
</evidence>
<dbReference type="PROSITE" id="PS50020">
    <property type="entry name" value="WW_DOMAIN_2"/>
    <property type="match status" value="3"/>
</dbReference>
<dbReference type="InterPro" id="IPR050409">
    <property type="entry name" value="E3_ubiq-protein_ligase"/>
</dbReference>
<dbReference type="EC" id="2.3.2.26" evidence="7"/>
<dbReference type="Proteomes" id="UP000291343">
    <property type="component" value="Unassembled WGS sequence"/>
</dbReference>
<feature type="compositionally biased region" description="Low complexity" evidence="10">
    <location>
        <begin position="198"/>
        <end position="210"/>
    </location>
</feature>
<comment type="caution">
    <text evidence="14">The sequence shown here is derived from an EMBL/GenBank/DDBJ whole genome shotgun (WGS) entry which is preliminary data.</text>
</comment>
<reference evidence="14 15" key="1">
    <citation type="journal article" date="2017" name="Gigascience">
        <title>Genome sequence of the small brown planthopper, Laodelphax striatellus.</title>
        <authorList>
            <person name="Zhu J."/>
            <person name="Jiang F."/>
            <person name="Wang X."/>
            <person name="Yang P."/>
            <person name="Bao Y."/>
            <person name="Zhao W."/>
            <person name="Wang W."/>
            <person name="Lu H."/>
            <person name="Wang Q."/>
            <person name="Cui N."/>
            <person name="Li J."/>
            <person name="Chen X."/>
            <person name="Luo L."/>
            <person name="Yu J."/>
            <person name="Kang L."/>
            <person name="Cui F."/>
        </authorList>
    </citation>
    <scope>NUCLEOTIDE SEQUENCE [LARGE SCALE GENOMIC DNA]</scope>
    <source>
        <strain evidence="14">Lst14</strain>
    </source>
</reference>
<evidence type="ECO:0000313" key="15">
    <source>
        <dbReference type="Proteomes" id="UP000291343"/>
    </source>
</evidence>
<feature type="compositionally biased region" description="Low complexity" evidence="10">
    <location>
        <begin position="173"/>
        <end position="187"/>
    </location>
</feature>
<dbReference type="InterPro" id="IPR000008">
    <property type="entry name" value="C2_dom"/>
</dbReference>
<comment type="catalytic activity">
    <reaction evidence="1 7">
        <text>S-ubiquitinyl-[E2 ubiquitin-conjugating enzyme]-L-cysteine + [acceptor protein]-L-lysine = [E2 ubiquitin-conjugating enzyme]-L-cysteine + N(6)-ubiquitinyl-[acceptor protein]-L-lysine.</text>
        <dbReference type="EC" id="2.3.2.26"/>
    </reaction>
</comment>
<dbReference type="FunFam" id="3.90.1750.10:FF:000079">
    <property type="entry name" value="E3 ubiquitin-protein ligase"/>
    <property type="match status" value="1"/>
</dbReference>
<evidence type="ECO:0000256" key="3">
    <source>
        <dbReference type="ARBA" id="ARBA00022679"/>
    </source>
</evidence>
<dbReference type="Gene3D" id="3.30.2410.10">
    <property type="entry name" value="Hect, E3 ligase catalytic domain"/>
    <property type="match status" value="1"/>
</dbReference>
<dbReference type="Gene3D" id="2.20.70.10">
    <property type="match status" value="3"/>
</dbReference>
<dbReference type="SUPFAM" id="SSF49562">
    <property type="entry name" value="C2 domain (Calcium/lipid-binding domain, CaLB)"/>
    <property type="match status" value="1"/>
</dbReference>
<dbReference type="SMART" id="SM00456">
    <property type="entry name" value="WW"/>
    <property type="match status" value="4"/>
</dbReference>
<feature type="region of interest" description="Disordered" evidence="10">
    <location>
        <begin position="408"/>
        <end position="440"/>
    </location>
</feature>
<dbReference type="InterPro" id="IPR036020">
    <property type="entry name" value="WW_dom_sf"/>
</dbReference>
<dbReference type="FunFam" id="2.20.70.10:FF:000146">
    <property type="entry name" value="E3 ubiquitin-protein ligase"/>
    <property type="match status" value="1"/>
</dbReference>
<evidence type="ECO:0000256" key="6">
    <source>
        <dbReference type="ARBA" id="ARBA00022976"/>
    </source>
</evidence>
<dbReference type="Gene3D" id="2.60.40.150">
    <property type="entry name" value="C2 domain"/>
    <property type="match status" value="1"/>
</dbReference>
<dbReference type="STRING" id="195883.A0A482WNT2"/>
<keyword evidence="4" id="KW-0677">Repeat</keyword>
<dbReference type="Gene3D" id="3.90.1750.10">
    <property type="entry name" value="Hect, E3 ligase catalytic domains"/>
    <property type="match status" value="1"/>
</dbReference>
<dbReference type="OrthoDB" id="423283at2759"/>
<dbReference type="CDD" id="cd00201">
    <property type="entry name" value="WW"/>
    <property type="match status" value="3"/>
</dbReference>
<dbReference type="GO" id="GO:0008586">
    <property type="term" value="P:imaginal disc-derived wing vein morphogenesis"/>
    <property type="evidence" value="ECO:0007669"/>
    <property type="project" value="UniProtKB-ARBA"/>
</dbReference>
<dbReference type="FunCoup" id="A0A482WNT2">
    <property type="interactions" value="1502"/>
</dbReference>
<dbReference type="GO" id="GO:0005112">
    <property type="term" value="F:Notch binding"/>
    <property type="evidence" value="ECO:0007669"/>
    <property type="project" value="UniProtKB-ARBA"/>
</dbReference>
<feature type="domain" description="HECT" evidence="13">
    <location>
        <begin position="554"/>
        <end position="870"/>
    </location>
</feature>
<dbReference type="FunFam" id="3.30.2160.10:FF:000003">
    <property type="entry name" value="E3 ubiquitin-protein ligase"/>
    <property type="match status" value="1"/>
</dbReference>
<sequence length="870" mass="97972">MDPEEPFQQPLVPVSGSANGFYQLSVTIECAHLKHSGSIWKPNPYVELLVDNSNPRKTEVLKCTYIPKWKEEFTVLVTPYSTLHYRLLDHSTFRKDNVFGEKRVSMYDVLLPFNGRCNNLELTLDLVSEPKVDSQGQPAGQPVKVGELITLLHGLKVDMNALIHHRRHELPRAPSNPAAAAVAVADGNPPPPPPPVGATPSASVLRGGVRARIRPGGGGGGTVAELPAPTTVPPAANGSSAGAGPPPVTNGSAGPEVAAATNGNSAAPAAANGLEDPLPSGWEMRYDEYGRRYYVDHNTRSTSWERPQALPVGWEMRRDPRGRIYYVDHNTRTTTWQRPNSERLQHYQQWQGERAHVMQQGNQRFLYPHQQANAAAAAAAAAAVAGAASTSGGGATAPAAVADTTSGASLPPAVGVTAPAGSGATAEDEDALLGPLPSGWEKRVQPEGRVYFVNHKNRTTQWEDPRTQGQERAELLTGVDEPPLPPGWEIRLTEDGVRYFGVYGVPRAYERSFRWKLSQFRYLCQSNVLPSHIKITVSRQTLFEDSYHQIMRLPAYELRRRLYIIFRGEEGLDYGGVSREWFFLLSHEVLNPMYCLFEYANKNNYSLQINPASYALYHGRFIYSGFTMPFYKRMLNKKLTMKDIESIDPEFYNSLVWIRDNNIDECGLELFFSVDFGNFGQVIHHELREGGDKVRVAEDNKDDYLRLMTEWRMTRGIEEQTKAFLDGFNEVVPLEWLKYFDERELELMLCGMQEIDVDDWQRNTIYRHYTRNSKQVLWFWQFVRQTDSEKRARLLQFVTGTCRVPVGGFAELMGSNGPQRFCIEKVGKETWLPRSHTCFNRLDLPPYKSYDQMVEKLNYAIEETEGFGQE</sequence>
<feature type="domain" description="WW" evidence="12">
    <location>
        <begin position="434"/>
        <end position="467"/>
    </location>
</feature>
<dbReference type="UniPathway" id="UPA00143"/>